<dbReference type="RefSeq" id="WP_013954828.1">
    <property type="nucleotide sequence ID" value="NZ_CP005933.1"/>
</dbReference>
<dbReference type="EMBL" id="CP005933">
    <property type="protein sequence ID" value="AIA34019.1"/>
    <property type="molecule type" value="Genomic_DNA"/>
</dbReference>
<dbReference type="AlphaFoldDB" id="A0A059XZF6"/>
<organism evidence="1 2">
    <name type="scientific">Mycoplasmopsis bovis CQ-W70</name>
    <dbReference type="NCBI Taxonomy" id="1316930"/>
    <lineage>
        <taxon>Bacteria</taxon>
        <taxon>Bacillati</taxon>
        <taxon>Mycoplasmatota</taxon>
        <taxon>Mycoplasmoidales</taxon>
        <taxon>Metamycoplasmataceae</taxon>
        <taxon>Mycoplasmopsis</taxon>
    </lineage>
</organism>
<dbReference type="SUPFAM" id="SSF53067">
    <property type="entry name" value="Actin-like ATPase domain"/>
    <property type="match status" value="1"/>
</dbReference>
<dbReference type="Proteomes" id="UP000027182">
    <property type="component" value="Chromosome"/>
</dbReference>
<accession>A0A059XZF6</accession>
<dbReference type="HOGENOM" id="CLU_064886_0_2_14"/>
<dbReference type="SMR" id="A0A059XZF6"/>
<evidence type="ECO:0000313" key="2">
    <source>
        <dbReference type="Proteomes" id="UP000027182"/>
    </source>
</evidence>
<gene>
    <name evidence="1" type="ORF">K668_02205</name>
</gene>
<name>A0A059XZF6_MYCBV</name>
<dbReference type="KEGG" id="mbq:K668_02205"/>
<dbReference type="Gene3D" id="3.30.420.40">
    <property type="match status" value="1"/>
</dbReference>
<dbReference type="InterPro" id="IPR043129">
    <property type="entry name" value="ATPase_NBD"/>
</dbReference>
<dbReference type="PATRIC" id="fig|1316930.3.peg.453"/>
<evidence type="ECO:0000313" key="1">
    <source>
        <dbReference type="EMBL" id="AIA34019.1"/>
    </source>
</evidence>
<reference evidence="1 2" key="1">
    <citation type="submission" date="2013-04" db="EMBL/GenBank/DDBJ databases">
        <authorList>
            <person name="Lin L."/>
            <person name="Zeng Z."/>
            <person name="Xie J."/>
            <person name="Luo L."/>
            <person name="Yang Z."/>
            <person name="Liang W."/>
            <person name="Lin H."/>
            <person name="Dong C."/>
            <person name="Sun Y."/>
        </authorList>
    </citation>
    <scope>NUCLEOTIDE SEQUENCE [LARGE SCALE GENOMIC DNA]</scope>
    <source>
        <strain evidence="1 2">CQ-W70</strain>
    </source>
</reference>
<proteinExistence type="predicted"/>
<protein>
    <submittedName>
        <fullName evidence="1">Molecular chaperone</fullName>
    </submittedName>
</protein>
<dbReference type="Gene3D" id="3.30.420.200">
    <property type="match status" value="1"/>
</dbReference>
<sequence>MKLYLDTANDDFVLAAFDDNYKLVYSKILKKYQKKVELIPLSVSEMLNSLSLTIDDFNEFYTNLGPGYFTGVRISLVYLRTIATIKKVIIFTISTMQILSIQNPGENSFYINAKGEKYFEYIRNDKPFHSDQITCKTGTKDKYNEVDYIQFLNNFKEYKALFIYNSDLNKIEPYYIKMPQIGAKK</sequence>